<proteinExistence type="predicted"/>
<evidence type="ECO:0000313" key="2">
    <source>
        <dbReference type="EMBL" id="KKQ66444.1"/>
    </source>
</evidence>
<accession>A0A0G0LYG9</accession>
<comment type="caution">
    <text evidence="2">The sequence shown here is derived from an EMBL/GenBank/DDBJ whole genome shotgun (WGS) entry which is preliminary data.</text>
</comment>
<dbReference type="InterPro" id="IPR002716">
    <property type="entry name" value="PIN_dom"/>
</dbReference>
<name>A0A0G0LYG9_9BACT</name>
<gene>
    <name evidence="2" type="ORF">US86_C0005G0055</name>
</gene>
<dbReference type="Pfam" id="PF13470">
    <property type="entry name" value="PIN_3"/>
    <property type="match status" value="1"/>
</dbReference>
<protein>
    <recommendedName>
        <fullName evidence="1">PIN domain-containing protein</fullName>
    </recommendedName>
</protein>
<dbReference type="AlphaFoldDB" id="A0A0G0LYG9"/>
<reference evidence="2 3" key="1">
    <citation type="journal article" date="2015" name="Nature">
        <title>rRNA introns, odd ribosomes, and small enigmatic genomes across a large radiation of phyla.</title>
        <authorList>
            <person name="Brown C.T."/>
            <person name="Hug L.A."/>
            <person name="Thomas B.C."/>
            <person name="Sharon I."/>
            <person name="Castelle C.J."/>
            <person name="Singh A."/>
            <person name="Wilkins M.J."/>
            <person name="Williams K.H."/>
            <person name="Banfield J.F."/>
        </authorList>
    </citation>
    <scope>NUCLEOTIDE SEQUENCE [LARGE SCALE GENOMIC DNA]</scope>
</reference>
<evidence type="ECO:0000313" key="3">
    <source>
        <dbReference type="Proteomes" id="UP000034235"/>
    </source>
</evidence>
<dbReference type="EMBL" id="LBUP01000005">
    <property type="protein sequence ID" value="KKQ66444.1"/>
    <property type="molecule type" value="Genomic_DNA"/>
</dbReference>
<sequence>MTKNARGFFNASVIIAALISPTGGSRLLFEFVKQGKIKGITSQTAVNEVLEEDKTSKIKRSKEEREQFIVKSGLVVRETITILEIEPYKDQVDVEDAHLVAGANLTKCLYLVTLDKKHLLTENIRQKFLPLRIVSPKELLEEILYGNDNFFTSTDLRDD</sequence>
<organism evidence="2 3">
    <name type="scientific">Candidatus Daviesbacteria bacterium GW2011_GWA2_38_24</name>
    <dbReference type="NCBI Taxonomy" id="1618422"/>
    <lineage>
        <taxon>Bacteria</taxon>
        <taxon>Candidatus Daviesiibacteriota</taxon>
    </lineage>
</organism>
<dbReference type="Proteomes" id="UP000034235">
    <property type="component" value="Unassembled WGS sequence"/>
</dbReference>
<dbReference type="SUPFAM" id="SSF88723">
    <property type="entry name" value="PIN domain-like"/>
    <property type="match status" value="1"/>
</dbReference>
<dbReference type="InterPro" id="IPR029060">
    <property type="entry name" value="PIN-like_dom_sf"/>
</dbReference>
<dbReference type="InterPro" id="IPR002850">
    <property type="entry name" value="PIN_toxin-like"/>
</dbReference>
<feature type="domain" description="PIN" evidence="1">
    <location>
        <begin position="9"/>
        <end position="117"/>
    </location>
</feature>
<dbReference type="NCBIfam" id="TIGR00305">
    <property type="entry name" value="putative toxin-antitoxin system toxin component, PIN family"/>
    <property type="match status" value="1"/>
</dbReference>
<evidence type="ECO:0000259" key="1">
    <source>
        <dbReference type="Pfam" id="PF13470"/>
    </source>
</evidence>